<dbReference type="NCBIfam" id="NF002601">
    <property type="entry name" value="PRK02259.1"/>
    <property type="match status" value="1"/>
</dbReference>
<dbReference type="GO" id="GO:0005829">
    <property type="term" value="C:cytosol"/>
    <property type="evidence" value="ECO:0007669"/>
    <property type="project" value="TreeGrafter"/>
</dbReference>
<evidence type="ECO:0000256" key="6">
    <source>
        <dbReference type="PIRSR" id="PIRSR018001-3"/>
    </source>
</evidence>
<dbReference type="Pfam" id="PF24827">
    <property type="entry name" value="AstE_AspA_cat"/>
    <property type="match status" value="1"/>
</dbReference>
<feature type="binding site" evidence="6">
    <location>
        <position position="15"/>
    </location>
    <ligand>
        <name>Zn(2+)</name>
        <dbReference type="ChEBI" id="CHEBI:29105"/>
    </ligand>
</feature>
<evidence type="ECO:0000256" key="1">
    <source>
        <dbReference type="ARBA" id="ARBA00006173"/>
    </source>
</evidence>
<dbReference type="SUPFAM" id="SSF53187">
    <property type="entry name" value="Zn-dependent exopeptidases"/>
    <property type="match status" value="1"/>
</dbReference>
<comment type="similarity">
    <text evidence="1">Belongs to the AspA/AstE family. Aspartoacylase subfamily.</text>
</comment>
<dbReference type="PANTHER" id="PTHR15162">
    <property type="entry name" value="ASPARTOACYLASE"/>
    <property type="match status" value="1"/>
</dbReference>
<dbReference type="Proteomes" id="UP000478837">
    <property type="component" value="Unassembled WGS sequence"/>
</dbReference>
<organism evidence="9 10">
    <name type="scientific">Alteromonas hispanica</name>
    <dbReference type="NCBI Taxonomy" id="315421"/>
    <lineage>
        <taxon>Bacteria</taxon>
        <taxon>Pseudomonadati</taxon>
        <taxon>Pseudomonadota</taxon>
        <taxon>Gammaproteobacteria</taxon>
        <taxon>Alteromonadales</taxon>
        <taxon>Alteromonadaceae</taxon>
        <taxon>Alteromonas/Salinimonas group</taxon>
        <taxon>Alteromonas</taxon>
    </lineage>
</organism>
<dbReference type="GO" id="GO:0016788">
    <property type="term" value="F:hydrolase activity, acting on ester bonds"/>
    <property type="evidence" value="ECO:0007669"/>
    <property type="project" value="InterPro"/>
</dbReference>
<dbReference type="InterPro" id="IPR007036">
    <property type="entry name" value="Aste_AspA_hybrid_dom"/>
</dbReference>
<feature type="binding site" evidence="6">
    <location>
        <position position="113"/>
    </location>
    <ligand>
        <name>Zn(2+)</name>
        <dbReference type="ChEBI" id="CHEBI:29105"/>
    </ligand>
</feature>
<dbReference type="Pfam" id="PF04952">
    <property type="entry name" value="AstE_AspA_hybrid"/>
    <property type="match status" value="1"/>
</dbReference>
<dbReference type="RefSeq" id="WP_163112266.1">
    <property type="nucleotide sequence ID" value="NZ_JAAAWP010000008.1"/>
</dbReference>
<evidence type="ECO:0000256" key="3">
    <source>
        <dbReference type="ARBA" id="ARBA00022801"/>
    </source>
</evidence>
<keyword evidence="2 6" id="KW-0479">Metal-binding</keyword>
<comment type="cofactor">
    <cofactor evidence="6">
        <name>Zn(2+)</name>
        <dbReference type="ChEBI" id="CHEBI:29105"/>
    </cofactor>
    <text evidence="6">Binds 1 zinc ion per subunit.</text>
</comment>
<feature type="active site" description="Proton donor/acceptor" evidence="5">
    <location>
        <position position="173"/>
    </location>
</feature>
<dbReference type="InterPro" id="IPR050178">
    <property type="entry name" value="AspA/AstE_fam"/>
</dbReference>
<dbReference type="PIRSF" id="PIRSF018001">
    <property type="entry name" value="Aspartoacylase"/>
    <property type="match status" value="1"/>
</dbReference>
<comment type="caution">
    <text evidence="9">The sequence shown here is derived from an EMBL/GenBank/DDBJ whole genome shotgun (WGS) entry which is preliminary data.</text>
</comment>
<dbReference type="EC" id="3.5.1.15" evidence="9"/>
<keyword evidence="3 9" id="KW-0378">Hydrolase</keyword>
<dbReference type="AlphaFoldDB" id="A0A6L9MWH1"/>
<evidence type="ECO:0000256" key="2">
    <source>
        <dbReference type="ARBA" id="ARBA00022723"/>
    </source>
</evidence>
<dbReference type="Gene3D" id="3.40.630.10">
    <property type="entry name" value="Zn peptidases"/>
    <property type="match status" value="1"/>
</dbReference>
<name>A0A6L9MWH1_9ALTE</name>
<evidence type="ECO:0000259" key="7">
    <source>
        <dbReference type="Pfam" id="PF04952"/>
    </source>
</evidence>
<gene>
    <name evidence="9" type="ORF">GTW09_13260</name>
</gene>
<sequence length="298" mass="32872">MINSIALVGGTHGNEMSGIQLVQNWEDNGVPSQFSSLDITLYKANPAAIAANVRFLEEDLNRQFTNQALSSSRHTKTPNSLGSISQEQELAAAINAQLGPKGASTTDLVIDIHNTTSNMGATLIILDTSDVYIKMARYVKQHMPEANILVEDEKPYHEHGYLCTTGKLGVMIEVGAQPQGVLREDVFLSTQKMAEVLLSFCIALNNNECDNLPPCEAFRLGENVSFPLNEEGNRTAMIHHSIQDNDFVPLMPGNPMFRGFDGKDIVWHGDEPTYPHFINEAAYHKLDVAFATSERIEI</sequence>
<evidence type="ECO:0000313" key="10">
    <source>
        <dbReference type="Proteomes" id="UP000478837"/>
    </source>
</evidence>
<feature type="domain" description="AstE/AspA barrel-sandwich hybrid" evidence="7">
    <location>
        <begin position="214"/>
        <end position="294"/>
    </location>
</feature>
<evidence type="ECO:0000259" key="8">
    <source>
        <dbReference type="Pfam" id="PF24827"/>
    </source>
</evidence>
<protein>
    <submittedName>
        <fullName evidence="9">Aspartoacylase</fullName>
        <ecNumber evidence="9">3.5.1.15</ecNumber>
    </submittedName>
</protein>
<keyword evidence="4 6" id="KW-0862">Zinc</keyword>
<dbReference type="InterPro" id="IPR016708">
    <property type="entry name" value="Aspartoacylase"/>
</dbReference>
<feature type="binding site" evidence="6">
    <location>
        <position position="12"/>
    </location>
    <ligand>
        <name>Zn(2+)</name>
        <dbReference type="ChEBI" id="CHEBI:29105"/>
    </ligand>
</feature>
<feature type="domain" description="Succinylglutamate desuccinylase/Aspartoacylase catalytic" evidence="8">
    <location>
        <begin position="3"/>
        <end position="200"/>
    </location>
</feature>
<reference evidence="9 10" key="1">
    <citation type="submission" date="2020-01" db="EMBL/GenBank/DDBJ databases">
        <title>Genomes of bacteria type strains.</title>
        <authorList>
            <person name="Chen J."/>
            <person name="Zhu S."/>
            <person name="Yang J."/>
        </authorList>
    </citation>
    <scope>NUCLEOTIDE SEQUENCE [LARGE SCALE GENOMIC DNA]</scope>
    <source>
        <strain evidence="9 10">LMG 22958</strain>
    </source>
</reference>
<evidence type="ECO:0000313" key="9">
    <source>
        <dbReference type="EMBL" id="NDW22496.1"/>
    </source>
</evidence>
<keyword evidence="10" id="KW-1185">Reference proteome</keyword>
<dbReference type="GO" id="GO:0019807">
    <property type="term" value="F:aspartoacylase activity"/>
    <property type="evidence" value="ECO:0007669"/>
    <property type="project" value="UniProtKB-EC"/>
</dbReference>
<dbReference type="PANTHER" id="PTHR15162:SF7">
    <property type="entry name" value="SUCCINYLGLUTAMATE DESUCCINYLASE"/>
    <property type="match status" value="1"/>
</dbReference>
<dbReference type="EMBL" id="JAAAWP010000008">
    <property type="protein sequence ID" value="NDW22496.1"/>
    <property type="molecule type" value="Genomic_DNA"/>
</dbReference>
<dbReference type="GO" id="GO:0046872">
    <property type="term" value="F:metal ion binding"/>
    <property type="evidence" value="ECO:0007669"/>
    <property type="project" value="UniProtKB-KW"/>
</dbReference>
<proteinExistence type="inferred from homology"/>
<dbReference type="InterPro" id="IPR055438">
    <property type="entry name" value="AstE_AspA_cat"/>
</dbReference>
<evidence type="ECO:0000256" key="4">
    <source>
        <dbReference type="ARBA" id="ARBA00022833"/>
    </source>
</evidence>
<accession>A0A6L9MWH1</accession>
<dbReference type="HAMAP" id="MF_00704">
    <property type="entry name" value="Aspartoacylase"/>
    <property type="match status" value="1"/>
</dbReference>
<evidence type="ECO:0000256" key="5">
    <source>
        <dbReference type="PIRSR" id="PIRSR018001-1"/>
    </source>
</evidence>
<dbReference type="Gene3D" id="2.20.25.160">
    <property type="match status" value="1"/>
</dbReference>